<dbReference type="PANTHER" id="PTHR15430:SF1">
    <property type="entry name" value="GLOMULIN"/>
    <property type="match status" value="1"/>
</dbReference>
<protein>
    <recommendedName>
        <fullName evidence="3">YAP-binding/ALF4/Glomulin</fullName>
    </recommendedName>
</protein>
<dbReference type="AlphaFoldDB" id="A0A8H7UMV3"/>
<evidence type="ECO:0000313" key="2">
    <source>
        <dbReference type="Proteomes" id="UP000612746"/>
    </source>
</evidence>
<dbReference type="Proteomes" id="UP000612746">
    <property type="component" value="Unassembled WGS sequence"/>
</dbReference>
<proteinExistence type="predicted"/>
<dbReference type="OrthoDB" id="2423615at2759"/>
<sequence>MEDIARLTSNLFLTEEDNTGNATGDKDCNNMLAGLLDLGQTCLKEDNEERRQELYLTWLTALELVNDHVGNLSAQDQLHVMQTIEGLLLSDEFGSEERRVSLRDLTLEVDMIQTTGWDLVRLLAPYVAGTSGTEEMSLGIRSVTLRIMDSIARHANPRELYLMLLQTMSSISWDVDLDNLDSAVEGTVIFAVLNKMLSVVIARIKAKQLVRFMVTPIKAQWPVLTFIQGLLQAGYGDEISGSNKDTSNTKKSWKEVLKVLIDVIYDFCDACVGMLSSGDTLSASDRELKTEQQQRRYIVCYHILNVIDHISFVLPSNFAKSYYMTRHKKYNVDSVKPGADKGSRIEIADPFAKDIIKRSMSIVAKSKLQMKEIITVVAFNHNETAISDDDESEDDDDTVRASNLPWPIDGVVAILAAEIAVGNDEVLSKATDTMPLGYGKLSLEDLLDDFGVYVVDSLNRNRGSLSYRVDKCLIVLHDMLERRGEDKLTLDDMQRTFGNLSSRQALEISAEECTWIGLFQSVAYVAATSPEPTYRFLCHQFLARLIELSTDEASVYLLIEILKSCPFEGLRAAAIGLTKQQIDNNLRKKQQDPKFSSIYTSPLVVTEFFPVIFKFDGERMIASESYFWDMYSTTMQAINFYYYLLISDEKNKSIGVKSKDTIALVEKNFLQGIKKALTHYRNSYHEKEKEFEGHGHSGHHTHAADSKPGLPVASIDLGGMGLDKLSATEELELINARVMNLSIMQDVLDRVQALLAS</sequence>
<reference evidence="1" key="1">
    <citation type="submission" date="2020-12" db="EMBL/GenBank/DDBJ databases">
        <title>Metabolic potential, ecology and presence of endohyphal bacteria is reflected in genomic diversity of Mucoromycotina.</title>
        <authorList>
            <person name="Muszewska A."/>
            <person name="Okrasinska A."/>
            <person name="Steczkiewicz K."/>
            <person name="Drgas O."/>
            <person name="Orlowska M."/>
            <person name="Perlinska-Lenart U."/>
            <person name="Aleksandrzak-Piekarczyk T."/>
            <person name="Szatraj K."/>
            <person name="Zielenkiewicz U."/>
            <person name="Pilsyk S."/>
            <person name="Malc E."/>
            <person name="Mieczkowski P."/>
            <person name="Kruszewska J.S."/>
            <person name="Biernat P."/>
            <person name="Pawlowska J."/>
        </authorList>
    </citation>
    <scope>NUCLEOTIDE SEQUENCE</scope>
    <source>
        <strain evidence="1">WA0000051536</strain>
    </source>
</reference>
<dbReference type="InterPro" id="IPR019516">
    <property type="entry name" value="Glomulin/ALF4"/>
</dbReference>
<evidence type="ECO:0000313" key="1">
    <source>
        <dbReference type="EMBL" id="KAG2185573.1"/>
    </source>
</evidence>
<evidence type="ECO:0008006" key="3">
    <source>
        <dbReference type="Google" id="ProtNLM"/>
    </source>
</evidence>
<dbReference type="InterPro" id="IPR013877">
    <property type="entry name" value="YAP-bd/ALF4/Glomulin"/>
</dbReference>
<dbReference type="EMBL" id="JAEPRA010000005">
    <property type="protein sequence ID" value="KAG2185573.1"/>
    <property type="molecule type" value="Genomic_DNA"/>
</dbReference>
<name>A0A8H7UMV3_9FUNG</name>
<dbReference type="PANTHER" id="PTHR15430">
    <property type="entry name" value="GLOMULIN"/>
    <property type="match status" value="1"/>
</dbReference>
<keyword evidence="2" id="KW-1185">Reference proteome</keyword>
<dbReference type="GO" id="GO:0005737">
    <property type="term" value="C:cytoplasm"/>
    <property type="evidence" value="ECO:0007669"/>
    <property type="project" value="TreeGrafter"/>
</dbReference>
<gene>
    <name evidence="1" type="ORF">INT44_002366</name>
</gene>
<accession>A0A8H7UMV3</accession>
<comment type="caution">
    <text evidence="1">The sequence shown here is derived from an EMBL/GenBank/DDBJ whole genome shotgun (WGS) entry which is preliminary data.</text>
</comment>
<dbReference type="Pfam" id="PF08568">
    <property type="entry name" value="Kinetochor_Ybp2"/>
    <property type="match status" value="2"/>
</dbReference>
<dbReference type="GO" id="GO:0055105">
    <property type="term" value="F:ubiquitin-protein transferase inhibitor activity"/>
    <property type="evidence" value="ECO:0007669"/>
    <property type="project" value="TreeGrafter"/>
</dbReference>
<organism evidence="1 2">
    <name type="scientific">Umbelopsis vinacea</name>
    <dbReference type="NCBI Taxonomy" id="44442"/>
    <lineage>
        <taxon>Eukaryota</taxon>
        <taxon>Fungi</taxon>
        <taxon>Fungi incertae sedis</taxon>
        <taxon>Mucoromycota</taxon>
        <taxon>Mucoromycotina</taxon>
        <taxon>Umbelopsidomycetes</taxon>
        <taxon>Umbelopsidales</taxon>
        <taxon>Umbelopsidaceae</taxon>
        <taxon>Umbelopsis</taxon>
    </lineage>
</organism>